<evidence type="ECO:0000256" key="2">
    <source>
        <dbReference type="SAM" id="MobiDB-lite"/>
    </source>
</evidence>
<dbReference type="SUPFAM" id="SSF52402">
    <property type="entry name" value="Adenine nucleotide alpha hydrolases-like"/>
    <property type="match status" value="2"/>
</dbReference>
<dbReference type="Pfam" id="PF00582">
    <property type="entry name" value="Usp"/>
    <property type="match status" value="2"/>
</dbReference>
<evidence type="ECO:0000313" key="5">
    <source>
        <dbReference type="Proteomes" id="UP000583800"/>
    </source>
</evidence>
<dbReference type="Gene3D" id="3.40.50.620">
    <property type="entry name" value="HUPs"/>
    <property type="match status" value="2"/>
</dbReference>
<dbReference type="AlphaFoldDB" id="A0A7X0C5U7"/>
<dbReference type="PRINTS" id="PR01438">
    <property type="entry name" value="UNVRSLSTRESS"/>
</dbReference>
<organism evidence="4 5">
    <name type="scientific">Nonomuraea muscovyensis</name>
    <dbReference type="NCBI Taxonomy" id="1124761"/>
    <lineage>
        <taxon>Bacteria</taxon>
        <taxon>Bacillati</taxon>
        <taxon>Actinomycetota</taxon>
        <taxon>Actinomycetes</taxon>
        <taxon>Streptosporangiales</taxon>
        <taxon>Streptosporangiaceae</taxon>
        <taxon>Nonomuraea</taxon>
    </lineage>
</organism>
<dbReference type="Proteomes" id="UP000583800">
    <property type="component" value="Unassembled WGS sequence"/>
</dbReference>
<protein>
    <submittedName>
        <fullName evidence="4">Nucleotide-binding universal stress UspA family protein</fullName>
    </submittedName>
</protein>
<gene>
    <name evidence="4" type="ORF">FHU36_005637</name>
</gene>
<sequence>MSGRIVVGVDGSHAATAAVEWAAADARRRGLGLRIVHVCEQWPPTDAASGTASEAAIRAADVGGTEFCAGALETAAEHARDLAPDVEVTTAMLSGGVIDALVRESATADGVVVGSRGLGGFAGMLLGSVGLNLAGHAAGPVVVVRGPSVVQHGQVVVGYDGSEHSTAAMEYAIEQARSRDAQLYVVTAWQMPVFSPYAAAYSDLLQEAYEEEVRMARAWVVPWRERHPDVRIIDEQVSEHPVSALVKASASADLVVVGSRGRGGFAAAMLGSVGHGVLHHVTCPVAVVRPRGDRRQGPPAGGERAPGGSGPDRPPAGGDEETGGRP</sequence>
<evidence type="ECO:0000313" key="4">
    <source>
        <dbReference type="EMBL" id="MBB6349092.1"/>
    </source>
</evidence>
<feature type="domain" description="UspA" evidence="3">
    <location>
        <begin position="154"/>
        <end position="289"/>
    </location>
</feature>
<dbReference type="PANTHER" id="PTHR46268:SF6">
    <property type="entry name" value="UNIVERSAL STRESS PROTEIN UP12"/>
    <property type="match status" value="1"/>
</dbReference>
<proteinExistence type="inferred from homology"/>
<accession>A0A7X0C5U7</accession>
<dbReference type="EMBL" id="JACHJB010000002">
    <property type="protein sequence ID" value="MBB6349092.1"/>
    <property type="molecule type" value="Genomic_DNA"/>
</dbReference>
<dbReference type="InterPro" id="IPR006016">
    <property type="entry name" value="UspA"/>
</dbReference>
<dbReference type="RefSeq" id="WP_185086721.1">
    <property type="nucleotide sequence ID" value="NZ_JACHJB010000002.1"/>
</dbReference>
<comment type="caution">
    <text evidence="4">The sequence shown here is derived from an EMBL/GenBank/DDBJ whole genome shotgun (WGS) entry which is preliminary data.</text>
</comment>
<dbReference type="InterPro" id="IPR014729">
    <property type="entry name" value="Rossmann-like_a/b/a_fold"/>
</dbReference>
<reference evidence="4 5" key="1">
    <citation type="submission" date="2020-08" db="EMBL/GenBank/DDBJ databases">
        <title>Sequencing the genomes of 1000 actinobacteria strains.</title>
        <authorList>
            <person name="Klenk H.-P."/>
        </authorList>
    </citation>
    <scope>NUCLEOTIDE SEQUENCE [LARGE SCALE GENOMIC DNA]</scope>
    <source>
        <strain evidence="4 5">DSM 45913</strain>
    </source>
</reference>
<feature type="domain" description="UspA" evidence="3">
    <location>
        <begin position="1"/>
        <end position="145"/>
    </location>
</feature>
<name>A0A7X0C5U7_9ACTN</name>
<evidence type="ECO:0000256" key="1">
    <source>
        <dbReference type="ARBA" id="ARBA00008791"/>
    </source>
</evidence>
<dbReference type="PANTHER" id="PTHR46268">
    <property type="entry name" value="STRESS RESPONSE PROTEIN NHAX"/>
    <property type="match status" value="1"/>
</dbReference>
<feature type="region of interest" description="Disordered" evidence="2">
    <location>
        <begin position="288"/>
        <end position="326"/>
    </location>
</feature>
<evidence type="ECO:0000259" key="3">
    <source>
        <dbReference type="Pfam" id="PF00582"/>
    </source>
</evidence>
<comment type="similarity">
    <text evidence="1">Belongs to the universal stress protein A family.</text>
</comment>
<keyword evidence="5" id="KW-1185">Reference proteome</keyword>
<dbReference type="InterPro" id="IPR006015">
    <property type="entry name" value="Universal_stress_UspA"/>
</dbReference>